<protein>
    <submittedName>
        <fullName evidence="2">NAD(P)H-binding protein</fullName>
    </submittedName>
</protein>
<organism evidence="2 3">
    <name type="scientific">Pelagicoccus enzymogenes</name>
    <dbReference type="NCBI Taxonomy" id="2773457"/>
    <lineage>
        <taxon>Bacteria</taxon>
        <taxon>Pseudomonadati</taxon>
        <taxon>Verrucomicrobiota</taxon>
        <taxon>Opitutia</taxon>
        <taxon>Puniceicoccales</taxon>
        <taxon>Pelagicoccaceae</taxon>
        <taxon>Pelagicoccus</taxon>
    </lineage>
</organism>
<comment type="caution">
    <text evidence="2">The sequence shown here is derived from an EMBL/GenBank/DDBJ whole genome shotgun (WGS) entry which is preliminary data.</text>
</comment>
<keyword evidence="3" id="KW-1185">Reference proteome</keyword>
<evidence type="ECO:0000259" key="1">
    <source>
        <dbReference type="Pfam" id="PF13460"/>
    </source>
</evidence>
<dbReference type="Proteomes" id="UP000622317">
    <property type="component" value="Unassembled WGS sequence"/>
</dbReference>
<dbReference type="InterPro" id="IPR036291">
    <property type="entry name" value="NAD(P)-bd_dom_sf"/>
</dbReference>
<name>A0A927FBH6_9BACT</name>
<evidence type="ECO:0000313" key="2">
    <source>
        <dbReference type="EMBL" id="MBD5782042.1"/>
    </source>
</evidence>
<dbReference type="Gene3D" id="3.90.25.10">
    <property type="entry name" value="UDP-galactose 4-epimerase, domain 1"/>
    <property type="match status" value="1"/>
</dbReference>
<dbReference type="EMBL" id="JACYFG010000051">
    <property type="protein sequence ID" value="MBD5782042.1"/>
    <property type="molecule type" value="Genomic_DNA"/>
</dbReference>
<dbReference type="Pfam" id="PF13460">
    <property type="entry name" value="NAD_binding_10"/>
    <property type="match status" value="1"/>
</dbReference>
<gene>
    <name evidence="2" type="ORF">IEN85_21260</name>
</gene>
<proteinExistence type="predicted"/>
<reference evidence="2" key="1">
    <citation type="submission" date="2020-09" db="EMBL/GenBank/DDBJ databases">
        <title>Pelagicoccus enzymogenes sp. nov. with an EPS production, isolated from marine sediment.</title>
        <authorList>
            <person name="Feng X."/>
        </authorList>
    </citation>
    <scope>NUCLEOTIDE SEQUENCE</scope>
    <source>
        <strain evidence="2">NFK12</strain>
    </source>
</reference>
<evidence type="ECO:0000313" key="3">
    <source>
        <dbReference type="Proteomes" id="UP000622317"/>
    </source>
</evidence>
<dbReference type="RefSeq" id="WP_191619110.1">
    <property type="nucleotide sequence ID" value="NZ_JACYFG010000051.1"/>
</dbReference>
<dbReference type="Gene3D" id="3.40.50.720">
    <property type="entry name" value="NAD(P)-binding Rossmann-like Domain"/>
    <property type="match status" value="1"/>
</dbReference>
<dbReference type="PANTHER" id="PTHR43162">
    <property type="match status" value="1"/>
</dbReference>
<accession>A0A927FBH6</accession>
<dbReference type="SUPFAM" id="SSF51735">
    <property type="entry name" value="NAD(P)-binding Rossmann-fold domains"/>
    <property type="match status" value="1"/>
</dbReference>
<dbReference type="AlphaFoldDB" id="A0A927FBH6"/>
<feature type="domain" description="NAD(P)-binding" evidence="1">
    <location>
        <begin position="20"/>
        <end position="178"/>
    </location>
</feature>
<dbReference type="PANTHER" id="PTHR43162:SF1">
    <property type="entry name" value="PRESTALK A DIFFERENTIATION PROTEIN A"/>
    <property type="match status" value="1"/>
</dbReference>
<sequence>MTTNTQTPSTQSPRAVLVIGANGKTGRRVAQRLQAAGLPVKAASRSSETPFDWQDNSTWAPALEGVQSAYITFYPDLAFPGAADLVEGFARVALDHGVKRLVLLSGRGEEGARDAEQRIQNSGADWTIVRCSVFNQNFSESFAEAIAHGHLAMPVGQTKEPFVDAEDIADVAFAALTDNRHIGQVYELTGPRLLTLEQVASELSEAIGRTIEFHSVSVSQYAEELTQHGFSSEEALPIAQLISEVFDGRNAYLTDGVQRALGRAPRDFSDFANAAAADGIWNPKEVLS</sequence>
<dbReference type="InterPro" id="IPR051604">
    <property type="entry name" value="Ergot_Alk_Oxidoreductase"/>
</dbReference>
<dbReference type="InterPro" id="IPR016040">
    <property type="entry name" value="NAD(P)-bd_dom"/>
</dbReference>